<keyword evidence="5" id="KW-1133">Transmembrane helix</keyword>
<keyword evidence="8 10" id="KW-0141">cGMP biosynthesis</keyword>
<comment type="similarity">
    <text evidence="9">Belongs to the adenylyl cyclase class-4/guanylyl cyclase family.</text>
</comment>
<keyword evidence="6" id="KW-0472">Membrane</keyword>
<comment type="subcellular location">
    <subcellularLocation>
        <location evidence="1">Membrane</location>
        <topology evidence="1">Single-pass type I membrane protein</topology>
    </subcellularLocation>
</comment>
<dbReference type="InterPro" id="IPR028082">
    <property type="entry name" value="Peripla_BP_I"/>
</dbReference>
<name>K1Q1Y0_MAGGI</name>
<evidence type="ECO:0000256" key="7">
    <source>
        <dbReference type="ARBA" id="ARBA00023239"/>
    </source>
</evidence>
<gene>
    <name evidence="11" type="ORF">CGI_10022364</name>
</gene>
<dbReference type="EC" id="4.6.1.2" evidence="2 10"/>
<dbReference type="AlphaFoldDB" id="K1Q1Y0"/>
<evidence type="ECO:0000256" key="1">
    <source>
        <dbReference type="ARBA" id="ARBA00004479"/>
    </source>
</evidence>
<dbReference type="Pfam" id="PF07714">
    <property type="entry name" value="PK_Tyr_Ser-Thr"/>
    <property type="match status" value="1"/>
</dbReference>
<dbReference type="GO" id="GO:0035556">
    <property type="term" value="P:intracellular signal transduction"/>
    <property type="evidence" value="ECO:0007669"/>
    <property type="project" value="InterPro"/>
</dbReference>
<dbReference type="InterPro" id="IPR029787">
    <property type="entry name" value="Nucleotide_cyclase"/>
</dbReference>
<dbReference type="SUPFAM" id="SSF56112">
    <property type="entry name" value="Protein kinase-like (PK-like)"/>
    <property type="match status" value="1"/>
</dbReference>
<dbReference type="Pfam" id="PF01094">
    <property type="entry name" value="ANF_receptor"/>
    <property type="match status" value="1"/>
</dbReference>
<evidence type="ECO:0000313" key="11">
    <source>
        <dbReference type="EMBL" id="EKC25364.1"/>
    </source>
</evidence>
<organism evidence="11">
    <name type="scientific">Magallana gigas</name>
    <name type="common">Pacific oyster</name>
    <name type="synonym">Crassostrea gigas</name>
    <dbReference type="NCBI Taxonomy" id="29159"/>
    <lineage>
        <taxon>Eukaryota</taxon>
        <taxon>Metazoa</taxon>
        <taxon>Spiralia</taxon>
        <taxon>Lophotrochozoa</taxon>
        <taxon>Mollusca</taxon>
        <taxon>Bivalvia</taxon>
        <taxon>Autobranchia</taxon>
        <taxon>Pteriomorphia</taxon>
        <taxon>Ostreida</taxon>
        <taxon>Ostreoidea</taxon>
        <taxon>Ostreidae</taxon>
        <taxon>Magallana</taxon>
    </lineage>
</organism>
<comment type="catalytic activity">
    <reaction evidence="10">
        <text>GTP = 3',5'-cyclic GMP + diphosphate</text>
        <dbReference type="Rhea" id="RHEA:13665"/>
        <dbReference type="ChEBI" id="CHEBI:33019"/>
        <dbReference type="ChEBI" id="CHEBI:37565"/>
        <dbReference type="ChEBI" id="CHEBI:57746"/>
        <dbReference type="EC" id="4.6.1.2"/>
    </reaction>
</comment>
<evidence type="ECO:0000256" key="6">
    <source>
        <dbReference type="ARBA" id="ARBA00023136"/>
    </source>
</evidence>
<dbReference type="Gene3D" id="6.10.250.780">
    <property type="match status" value="1"/>
</dbReference>
<dbReference type="Gene3D" id="1.10.510.10">
    <property type="entry name" value="Transferase(Phosphotransferase) domain 1"/>
    <property type="match status" value="1"/>
</dbReference>
<dbReference type="GO" id="GO:0004016">
    <property type="term" value="F:adenylate cyclase activity"/>
    <property type="evidence" value="ECO:0007669"/>
    <property type="project" value="TreeGrafter"/>
</dbReference>
<dbReference type="GO" id="GO:0004672">
    <property type="term" value="F:protein kinase activity"/>
    <property type="evidence" value="ECO:0007669"/>
    <property type="project" value="InterPro"/>
</dbReference>
<dbReference type="InterPro" id="IPR050401">
    <property type="entry name" value="Cyclic_nucleotide_synthase"/>
</dbReference>
<protein>
    <recommendedName>
        <fullName evidence="2 10">Guanylate cyclase</fullName>
        <ecNumber evidence="2 10">4.6.1.2</ecNumber>
    </recommendedName>
</protein>
<sequence>MFFLKLFPLLVLCNINSIRTKEPEITLSVILTKGTRSPWGLVKTEKAIEMGNRRLRELLAGLATIKSHTVTSEYIGCSRKDIGALGAELYHVRNTSVFIGPGCSSGVDVVGRMSTSWNIPLLTPVGIDSLFDNKTVFPTLTRLSFSFDGIGRFYLKLFEKFGWTDIALLTDYYVSNGAAMVSLQSDSLVRVFSKSELRTTLIVNHDLSLKAALTKATKVSRVIVSVVGIRRLRVLLLEAREMGMTNGDYVFLFFKSYSPLLTDIWYVEGDKNNDAAKEAFNALLVSMPSVRRSPAFLAFDQELKNYSLAKFDFDFDTEGADSVGVYAGDEAVVYMNYSQGIHWPGNKGPPKNRPRIRFSSGSCYRYILRGICDRFHSGDFHLQTSKIANGFTKQLVENTLGVFEIGVRKGVVIHMNSSEHDEPKDKMNKYFKLRNVHCVNLTKFYGLTQNNTKLYIVSEACSRGTLKDILHNSSFKINKDLQTSLICDMIKGCSYLHASPVRYHGSLTSQNCLIDKRFVLKITGFGLPEIRTSDHKTDKQQLFYVAPEVLRNAIREPNFLVFQSADVYSFGVILYEILTRKEPFEDDLQYSSIDEIIEKIKSIPSFTSPFKADVEEYVENSLLNLMYSCLEGEAEHRPTFAKISKEGISGENFLDILLFRMEEYANNLEHIAEERMHAFLDEKRRSDELLYQVLPRSIARDLIRGHKVEAEAYQCVTIYFSDIVGFTAISAMSNPMQVETIGDAYMVVSGLPLRNGNEHVTEIAKMSVAILDSVNDFHIRHLPDVKLRARIGIHSGPVCAGVVGKKMPRYCLFGDTVNTASRMESNGEAMKIHVSSTTRNLLQSSDLFVLQERGSIAIKV</sequence>
<dbReference type="InParanoid" id="K1Q1Y0"/>
<dbReference type="PANTHER" id="PTHR11920">
    <property type="entry name" value="GUANYLYL CYCLASE"/>
    <property type="match status" value="1"/>
</dbReference>
<evidence type="ECO:0000256" key="4">
    <source>
        <dbReference type="ARBA" id="ARBA00022741"/>
    </source>
</evidence>
<dbReference type="SMART" id="SM00044">
    <property type="entry name" value="CYCc"/>
    <property type="match status" value="1"/>
</dbReference>
<dbReference type="InterPro" id="IPR000719">
    <property type="entry name" value="Prot_kinase_dom"/>
</dbReference>
<dbReference type="Gene3D" id="3.40.50.2300">
    <property type="match status" value="1"/>
</dbReference>
<reference evidence="11" key="1">
    <citation type="journal article" date="2012" name="Nature">
        <title>The oyster genome reveals stress adaptation and complexity of shell formation.</title>
        <authorList>
            <person name="Zhang G."/>
            <person name="Fang X."/>
            <person name="Guo X."/>
            <person name="Li L."/>
            <person name="Luo R."/>
            <person name="Xu F."/>
            <person name="Yang P."/>
            <person name="Zhang L."/>
            <person name="Wang X."/>
            <person name="Qi H."/>
            <person name="Xiong Z."/>
            <person name="Que H."/>
            <person name="Xie Y."/>
            <person name="Holland P.W."/>
            <person name="Paps J."/>
            <person name="Zhu Y."/>
            <person name="Wu F."/>
            <person name="Chen Y."/>
            <person name="Wang J."/>
            <person name="Peng C."/>
            <person name="Meng J."/>
            <person name="Yang L."/>
            <person name="Liu J."/>
            <person name="Wen B."/>
            <person name="Zhang N."/>
            <person name="Huang Z."/>
            <person name="Zhu Q."/>
            <person name="Feng Y."/>
            <person name="Mount A."/>
            <person name="Hedgecock D."/>
            <person name="Xu Z."/>
            <person name="Liu Y."/>
            <person name="Domazet-Loso T."/>
            <person name="Du Y."/>
            <person name="Sun X."/>
            <person name="Zhang S."/>
            <person name="Liu B."/>
            <person name="Cheng P."/>
            <person name="Jiang X."/>
            <person name="Li J."/>
            <person name="Fan D."/>
            <person name="Wang W."/>
            <person name="Fu W."/>
            <person name="Wang T."/>
            <person name="Wang B."/>
            <person name="Zhang J."/>
            <person name="Peng Z."/>
            <person name="Li Y."/>
            <person name="Li N."/>
            <person name="Wang J."/>
            <person name="Chen M."/>
            <person name="He Y."/>
            <person name="Tan F."/>
            <person name="Song X."/>
            <person name="Zheng Q."/>
            <person name="Huang R."/>
            <person name="Yang H."/>
            <person name="Du X."/>
            <person name="Chen L."/>
            <person name="Yang M."/>
            <person name="Gaffney P.M."/>
            <person name="Wang S."/>
            <person name="Luo L."/>
            <person name="She Z."/>
            <person name="Ming Y."/>
            <person name="Huang W."/>
            <person name="Zhang S."/>
            <person name="Huang B."/>
            <person name="Zhang Y."/>
            <person name="Qu T."/>
            <person name="Ni P."/>
            <person name="Miao G."/>
            <person name="Wang J."/>
            <person name="Wang Q."/>
            <person name="Steinberg C.E."/>
            <person name="Wang H."/>
            <person name="Li N."/>
            <person name="Qian L."/>
            <person name="Zhang G."/>
            <person name="Li Y."/>
            <person name="Yang H."/>
            <person name="Liu X."/>
            <person name="Wang J."/>
            <person name="Yin Y."/>
            <person name="Wang J."/>
        </authorList>
    </citation>
    <scope>NUCLEOTIDE SEQUENCE [LARGE SCALE GENOMIC DNA]</scope>
    <source>
        <strain evidence="11">05x7-T-G4-1.051#20</strain>
    </source>
</reference>
<dbReference type="CDD" id="cd06352">
    <property type="entry name" value="PBP1_NPR_GC-like"/>
    <property type="match status" value="1"/>
</dbReference>
<dbReference type="PROSITE" id="PS50125">
    <property type="entry name" value="GUANYLATE_CYCLASE_2"/>
    <property type="match status" value="2"/>
</dbReference>
<evidence type="ECO:0000256" key="8">
    <source>
        <dbReference type="ARBA" id="ARBA00023293"/>
    </source>
</evidence>
<keyword evidence="11" id="KW-0675">Receptor</keyword>
<dbReference type="GO" id="GO:0001653">
    <property type="term" value="F:peptide receptor activity"/>
    <property type="evidence" value="ECO:0007669"/>
    <property type="project" value="TreeGrafter"/>
</dbReference>
<dbReference type="SUPFAM" id="SSF53822">
    <property type="entry name" value="Periplasmic binding protein-like I"/>
    <property type="match status" value="1"/>
</dbReference>
<evidence type="ECO:0000256" key="5">
    <source>
        <dbReference type="ARBA" id="ARBA00022989"/>
    </source>
</evidence>
<dbReference type="InterPro" id="IPR011009">
    <property type="entry name" value="Kinase-like_dom_sf"/>
</dbReference>
<dbReference type="InterPro" id="IPR001054">
    <property type="entry name" value="A/G_cyclase"/>
</dbReference>
<evidence type="ECO:0000256" key="9">
    <source>
        <dbReference type="RuleBase" id="RU000405"/>
    </source>
</evidence>
<evidence type="ECO:0000256" key="3">
    <source>
        <dbReference type="ARBA" id="ARBA00022692"/>
    </source>
</evidence>
<dbReference type="PROSITE" id="PS50011">
    <property type="entry name" value="PROTEIN_KINASE_DOM"/>
    <property type="match status" value="1"/>
</dbReference>
<dbReference type="CDD" id="cd07302">
    <property type="entry name" value="CHD"/>
    <property type="match status" value="1"/>
</dbReference>
<dbReference type="Gene3D" id="3.30.70.1230">
    <property type="entry name" value="Nucleotide cyclase"/>
    <property type="match status" value="2"/>
</dbReference>
<keyword evidence="4" id="KW-0547">Nucleotide-binding</keyword>
<dbReference type="PANTHER" id="PTHR11920:SF335">
    <property type="entry name" value="GUANYLATE CYCLASE"/>
    <property type="match status" value="1"/>
</dbReference>
<dbReference type="Pfam" id="PF00211">
    <property type="entry name" value="Guanylate_cyc"/>
    <property type="match status" value="1"/>
</dbReference>
<evidence type="ECO:0000256" key="10">
    <source>
        <dbReference type="RuleBase" id="RU003431"/>
    </source>
</evidence>
<dbReference type="SUPFAM" id="SSF55073">
    <property type="entry name" value="Nucleotide cyclase"/>
    <property type="match status" value="1"/>
</dbReference>
<evidence type="ECO:0000256" key="2">
    <source>
        <dbReference type="ARBA" id="ARBA00012202"/>
    </source>
</evidence>
<dbReference type="EMBL" id="JH815992">
    <property type="protein sequence ID" value="EKC25364.1"/>
    <property type="molecule type" value="Genomic_DNA"/>
</dbReference>
<proteinExistence type="inferred from homology"/>
<dbReference type="InterPro" id="IPR018297">
    <property type="entry name" value="A/G_cyclase_CS"/>
</dbReference>
<dbReference type="GO" id="GO:0005524">
    <property type="term" value="F:ATP binding"/>
    <property type="evidence" value="ECO:0007669"/>
    <property type="project" value="InterPro"/>
</dbReference>
<keyword evidence="3" id="KW-0812">Transmembrane</keyword>
<dbReference type="GO" id="GO:0004383">
    <property type="term" value="F:guanylate cyclase activity"/>
    <property type="evidence" value="ECO:0007669"/>
    <property type="project" value="UniProtKB-EC"/>
</dbReference>
<dbReference type="GO" id="GO:0005886">
    <property type="term" value="C:plasma membrane"/>
    <property type="evidence" value="ECO:0007669"/>
    <property type="project" value="TreeGrafter"/>
</dbReference>
<dbReference type="PROSITE" id="PS00452">
    <property type="entry name" value="GUANYLATE_CYCLASE_1"/>
    <property type="match status" value="1"/>
</dbReference>
<dbReference type="GO" id="GO:0007168">
    <property type="term" value="P:receptor guanylyl cyclase signaling pathway"/>
    <property type="evidence" value="ECO:0007669"/>
    <property type="project" value="TreeGrafter"/>
</dbReference>
<dbReference type="InterPro" id="IPR001828">
    <property type="entry name" value="ANF_lig-bd_rcpt"/>
</dbReference>
<dbReference type="InterPro" id="IPR001245">
    <property type="entry name" value="Ser-Thr/Tyr_kinase_cat_dom"/>
</dbReference>
<keyword evidence="7 9" id="KW-0456">Lyase</keyword>
<accession>K1Q1Y0</accession>
<dbReference type="HOGENOM" id="CLU_001072_1_3_1"/>